<sequence length="108" mass="12893">MSQTIIEEERNHFQNAYRKSMLTPDIENSYRKQNLPIRRQSLQVFQKDYIIKKIPTQPEEKEKKQQHERRRCVSNPNLLLTVASSKQQEEQEQPAKQSTAHKFVVIKT</sequence>
<dbReference type="EMBL" id="JAANIT010001803">
    <property type="protein sequence ID" value="KAG1538673.1"/>
    <property type="molecule type" value="Genomic_DNA"/>
</dbReference>
<accession>A0A9P7C7C2</accession>
<protein>
    <submittedName>
        <fullName evidence="2">Uncharacterized protein</fullName>
    </submittedName>
</protein>
<feature type="compositionally biased region" description="Polar residues" evidence="1">
    <location>
        <begin position="74"/>
        <end position="86"/>
    </location>
</feature>
<organism evidence="2 3">
    <name type="scientific">Rhizopus oryzae</name>
    <name type="common">Mucormycosis agent</name>
    <name type="synonym">Rhizopus arrhizus var. delemar</name>
    <dbReference type="NCBI Taxonomy" id="64495"/>
    <lineage>
        <taxon>Eukaryota</taxon>
        <taxon>Fungi</taxon>
        <taxon>Fungi incertae sedis</taxon>
        <taxon>Mucoromycota</taxon>
        <taxon>Mucoromycotina</taxon>
        <taxon>Mucoromycetes</taxon>
        <taxon>Mucorales</taxon>
        <taxon>Mucorineae</taxon>
        <taxon>Rhizopodaceae</taxon>
        <taxon>Rhizopus</taxon>
    </lineage>
</organism>
<dbReference type="Proteomes" id="UP000717996">
    <property type="component" value="Unassembled WGS sequence"/>
</dbReference>
<proteinExistence type="predicted"/>
<comment type="caution">
    <text evidence="2">The sequence shown here is derived from an EMBL/GenBank/DDBJ whole genome shotgun (WGS) entry which is preliminary data.</text>
</comment>
<reference evidence="2" key="1">
    <citation type="journal article" date="2020" name="Microb. Genom.">
        <title>Genetic diversity of clinical and environmental Mucorales isolates obtained from an investigation of mucormycosis cases among solid organ transplant recipients.</title>
        <authorList>
            <person name="Nguyen M.H."/>
            <person name="Kaul D."/>
            <person name="Muto C."/>
            <person name="Cheng S.J."/>
            <person name="Richter R.A."/>
            <person name="Bruno V.M."/>
            <person name="Liu G."/>
            <person name="Beyhan S."/>
            <person name="Sundermann A.J."/>
            <person name="Mounaud S."/>
            <person name="Pasculle A.W."/>
            <person name="Nierman W.C."/>
            <person name="Driscoll E."/>
            <person name="Cumbie R."/>
            <person name="Clancy C.J."/>
            <person name="Dupont C.L."/>
        </authorList>
    </citation>
    <scope>NUCLEOTIDE SEQUENCE</scope>
    <source>
        <strain evidence="2">GL16</strain>
    </source>
</reference>
<evidence type="ECO:0000313" key="2">
    <source>
        <dbReference type="EMBL" id="KAG1538673.1"/>
    </source>
</evidence>
<gene>
    <name evidence="2" type="ORF">G6F51_009627</name>
</gene>
<dbReference type="AlphaFoldDB" id="A0A9P7C7C2"/>
<evidence type="ECO:0000313" key="3">
    <source>
        <dbReference type="Proteomes" id="UP000717996"/>
    </source>
</evidence>
<name>A0A9P7C7C2_RHIOR</name>
<feature type="region of interest" description="Disordered" evidence="1">
    <location>
        <begin position="54"/>
        <end position="108"/>
    </location>
</feature>
<evidence type="ECO:0000256" key="1">
    <source>
        <dbReference type="SAM" id="MobiDB-lite"/>
    </source>
</evidence>